<comment type="caution">
    <text evidence="1">The sequence shown here is derived from an EMBL/GenBank/DDBJ whole genome shotgun (WGS) entry which is preliminary data.</text>
</comment>
<reference evidence="1" key="1">
    <citation type="journal article" date="2015" name="Nature">
        <title>Complex archaea that bridge the gap between prokaryotes and eukaryotes.</title>
        <authorList>
            <person name="Spang A."/>
            <person name="Saw J.H."/>
            <person name="Jorgensen S.L."/>
            <person name="Zaremba-Niedzwiedzka K."/>
            <person name="Martijn J."/>
            <person name="Lind A.E."/>
            <person name="van Eijk R."/>
            <person name="Schleper C."/>
            <person name="Guy L."/>
            <person name="Ettema T.J."/>
        </authorList>
    </citation>
    <scope>NUCLEOTIDE SEQUENCE</scope>
</reference>
<dbReference type="EMBL" id="LAZR01007525">
    <property type="protein sequence ID" value="KKM84699.1"/>
    <property type="molecule type" value="Genomic_DNA"/>
</dbReference>
<organism evidence="1">
    <name type="scientific">marine sediment metagenome</name>
    <dbReference type="NCBI Taxonomy" id="412755"/>
    <lineage>
        <taxon>unclassified sequences</taxon>
        <taxon>metagenomes</taxon>
        <taxon>ecological metagenomes</taxon>
    </lineage>
</organism>
<gene>
    <name evidence="1" type="ORF">LCGC14_1296560</name>
</gene>
<name>A0A0F9KR42_9ZZZZ</name>
<accession>A0A0F9KR42</accession>
<protein>
    <submittedName>
        <fullName evidence="1">Uncharacterized protein</fullName>
    </submittedName>
</protein>
<evidence type="ECO:0000313" key="1">
    <source>
        <dbReference type="EMBL" id="KKM84699.1"/>
    </source>
</evidence>
<sequence length="154" mass="16240">MNLIRREHPDLIGTPIGGQKKTDAFGCEFIYAYAVQAAVLNTPYTLDYGKYGPQAKTVNVTALTVRQIMIADEAIDASAYGWFALKGPHEVLVALTGSGSANDGVIMDGSGAAVVDTVRDTTSVDTFAYLLETHATGAAVTSLCFLTGEPVTYA</sequence>
<proteinExistence type="predicted"/>
<dbReference type="AlphaFoldDB" id="A0A0F9KR42"/>